<sequence length="121" mass="14292">MQMRYEKLEVWNLARELVEEVRKLKEKYKEKYQFSLWDQIWRSITSIPLNIAEGSGRGSDKDYARFVSQAIASLSESRANLQIALNQAAWENLESRIQELYFKLIAFRKTLLKSTLSKRSD</sequence>
<organism evidence="1 2">
    <name type="scientific">Candidatus Shapirobacteria bacterium CG10_big_fil_rev_8_21_14_0_10_40_9</name>
    <dbReference type="NCBI Taxonomy" id="1974888"/>
    <lineage>
        <taxon>Bacteria</taxon>
        <taxon>Candidatus Shapironibacteriota</taxon>
    </lineage>
</organism>
<reference evidence="2" key="1">
    <citation type="submission" date="2017-09" db="EMBL/GenBank/DDBJ databases">
        <title>Depth-based differentiation of microbial function through sediment-hosted aquifers and enrichment of novel symbionts in the deep terrestrial subsurface.</title>
        <authorList>
            <person name="Probst A.J."/>
            <person name="Ladd B."/>
            <person name="Jarett J.K."/>
            <person name="Geller-Mcgrath D.E."/>
            <person name="Sieber C.M.K."/>
            <person name="Emerson J.B."/>
            <person name="Anantharaman K."/>
            <person name="Thomas B.C."/>
            <person name="Malmstrom R."/>
            <person name="Stieglmeier M."/>
            <person name="Klingl A."/>
            <person name="Woyke T."/>
            <person name="Ryan C.M."/>
            <person name="Banfield J.F."/>
        </authorList>
    </citation>
    <scope>NUCLEOTIDE SEQUENCE [LARGE SCALE GENOMIC DNA]</scope>
</reference>
<dbReference type="PANTHER" id="PTHR38471:SF2">
    <property type="entry name" value="FOUR HELIX BUNDLE PROTEIN"/>
    <property type="match status" value="1"/>
</dbReference>
<evidence type="ECO:0000313" key="2">
    <source>
        <dbReference type="Proteomes" id="UP000231474"/>
    </source>
</evidence>
<dbReference type="AlphaFoldDB" id="A0A2M8L4J7"/>
<dbReference type="Proteomes" id="UP000231474">
    <property type="component" value="Unassembled WGS sequence"/>
</dbReference>
<dbReference type="SUPFAM" id="SSF158446">
    <property type="entry name" value="IVS-encoded protein-like"/>
    <property type="match status" value="1"/>
</dbReference>
<dbReference type="NCBIfam" id="TIGR02436">
    <property type="entry name" value="four helix bundle protein"/>
    <property type="match status" value="1"/>
</dbReference>
<name>A0A2M8L4J7_9BACT</name>
<proteinExistence type="predicted"/>
<dbReference type="InterPro" id="IPR012657">
    <property type="entry name" value="23S_rRNA-intervening_sequence"/>
</dbReference>
<comment type="caution">
    <text evidence="1">The sequence shown here is derived from an EMBL/GenBank/DDBJ whole genome shotgun (WGS) entry which is preliminary data.</text>
</comment>
<gene>
    <name evidence="1" type="ORF">COU95_00500</name>
</gene>
<dbReference type="InterPro" id="IPR036583">
    <property type="entry name" value="23S_rRNA_IVS_sf"/>
</dbReference>
<dbReference type="EMBL" id="PFEK01000008">
    <property type="protein sequence ID" value="PJE67787.1"/>
    <property type="molecule type" value="Genomic_DNA"/>
</dbReference>
<accession>A0A2M8L4J7</accession>
<dbReference type="Pfam" id="PF05635">
    <property type="entry name" value="23S_rRNA_IVP"/>
    <property type="match status" value="1"/>
</dbReference>
<evidence type="ECO:0000313" key="1">
    <source>
        <dbReference type="EMBL" id="PJE67787.1"/>
    </source>
</evidence>
<dbReference type="PANTHER" id="PTHR38471">
    <property type="entry name" value="FOUR HELIX BUNDLE PROTEIN"/>
    <property type="match status" value="1"/>
</dbReference>
<protein>
    <submittedName>
        <fullName evidence="1">Four helix bundle protein</fullName>
    </submittedName>
</protein>
<dbReference type="Gene3D" id="1.20.1440.60">
    <property type="entry name" value="23S rRNA-intervening sequence"/>
    <property type="match status" value="1"/>
</dbReference>